<dbReference type="Proteomes" id="UP001595897">
    <property type="component" value="Unassembled WGS sequence"/>
</dbReference>
<name>A0ABV9LWF7_9ALTE</name>
<organism evidence="5 6">
    <name type="scientific">Glaciecola siphonariae</name>
    <dbReference type="NCBI Taxonomy" id="521012"/>
    <lineage>
        <taxon>Bacteria</taxon>
        <taxon>Pseudomonadati</taxon>
        <taxon>Pseudomonadota</taxon>
        <taxon>Gammaproteobacteria</taxon>
        <taxon>Alteromonadales</taxon>
        <taxon>Alteromonadaceae</taxon>
        <taxon>Glaciecola</taxon>
    </lineage>
</organism>
<dbReference type="EMBL" id="JBHSGU010000002">
    <property type="protein sequence ID" value="MFC4699998.1"/>
    <property type="molecule type" value="Genomic_DNA"/>
</dbReference>
<keyword evidence="1" id="KW-0902">Two-component regulatory system</keyword>
<dbReference type="InterPro" id="IPR001789">
    <property type="entry name" value="Sig_transdc_resp-reg_receiver"/>
</dbReference>
<dbReference type="SMART" id="SM00850">
    <property type="entry name" value="LytTR"/>
    <property type="match status" value="1"/>
</dbReference>
<reference evidence="6" key="1">
    <citation type="journal article" date="2019" name="Int. J. Syst. Evol. Microbiol.">
        <title>The Global Catalogue of Microorganisms (GCM) 10K type strain sequencing project: providing services to taxonomists for standard genome sequencing and annotation.</title>
        <authorList>
            <consortium name="The Broad Institute Genomics Platform"/>
            <consortium name="The Broad Institute Genome Sequencing Center for Infectious Disease"/>
            <person name="Wu L."/>
            <person name="Ma J."/>
        </authorList>
    </citation>
    <scope>NUCLEOTIDE SEQUENCE [LARGE SCALE GENOMIC DNA]</scope>
    <source>
        <strain evidence="6">KACC 12507</strain>
    </source>
</reference>
<accession>A0ABV9LWF7</accession>
<dbReference type="InterPro" id="IPR011006">
    <property type="entry name" value="CheY-like_superfamily"/>
</dbReference>
<dbReference type="SUPFAM" id="SSF52172">
    <property type="entry name" value="CheY-like"/>
    <property type="match status" value="1"/>
</dbReference>
<protein>
    <submittedName>
        <fullName evidence="5">LytR/AlgR family response regulator transcription factor</fullName>
    </submittedName>
</protein>
<dbReference type="Gene3D" id="3.40.50.2300">
    <property type="match status" value="1"/>
</dbReference>
<feature type="domain" description="Response regulatory" evidence="3">
    <location>
        <begin position="7"/>
        <end position="120"/>
    </location>
</feature>
<evidence type="ECO:0000259" key="3">
    <source>
        <dbReference type="PROSITE" id="PS50110"/>
    </source>
</evidence>
<proteinExistence type="predicted"/>
<dbReference type="PROSITE" id="PS50930">
    <property type="entry name" value="HTH_LYTTR"/>
    <property type="match status" value="1"/>
</dbReference>
<comment type="caution">
    <text evidence="5">The sequence shown here is derived from an EMBL/GenBank/DDBJ whole genome shotgun (WGS) entry which is preliminary data.</text>
</comment>
<evidence type="ECO:0000256" key="1">
    <source>
        <dbReference type="ARBA" id="ARBA00023012"/>
    </source>
</evidence>
<dbReference type="PANTHER" id="PTHR37299">
    <property type="entry name" value="TRANSCRIPTIONAL REGULATOR-RELATED"/>
    <property type="match status" value="1"/>
</dbReference>
<dbReference type="Pfam" id="PF00072">
    <property type="entry name" value="Response_reg"/>
    <property type="match status" value="1"/>
</dbReference>
<dbReference type="RefSeq" id="WP_382407038.1">
    <property type="nucleotide sequence ID" value="NZ_JBHSGU010000002.1"/>
</dbReference>
<dbReference type="PANTHER" id="PTHR37299:SF1">
    <property type="entry name" value="STAGE 0 SPORULATION PROTEIN A HOMOLOG"/>
    <property type="match status" value="1"/>
</dbReference>
<dbReference type="InterPro" id="IPR007492">
    <property type="entry name" value="LytTR_DNA-bd_dom"/>
</dbReference>
<feature type="modified residue" description="4-aspartylphosphate" evidence="2">
    <location>
        <position position="58"/>
    </location>
</feature>
<dbReference type="PROSITE" id="PS50110">
    <property type="entry name" value="RESPONSE_REGULATORY"/>
    <property type="match status" value="1"/>
</dbReference>
<dbReference type="Gene3D" id="2.40.50.1020">
    <property type="entry name" value="LytTr DNA-binding domain"/>
    <property type="match status" value="1"/>
</dbReference>
<keyword evidence="2" id="KW-0597">Phosphoprotein</keyword>
<evidence type="ECO:0000259" key="4">
    <source>
        <dbReference type="PROSITE" id="PS50930"/>
    </source>
</evidence>
<evidence type="ECO:0000313" key="6">
    <source>
        <dbReference type="Proteomes" id="UP001595897"/>
    </source>
</evidence>
<evidence type="ECO:0000256" key="2">
    <source>
        <dbReference type="PROSITE-ProRule" id="PRU00169"/>
    </source>
</evidence>
<feature type="domain" description="HTH LytTR-type" evidence="4">
    <location>
        <begin position="169"/>
        <end position="273"/>
    </location>
</feature>
<dbReference type="InterPro" id="IPR046947">
    <property type="entry name" value="LytR-like"/>
</dbReference>
<sequence>MQESTIRAVIVDDEPLAIEGLKLRLEKIGDLDIVGVATNGDDAITVCQQHQPDVLFLDLNLPGINGLEVVYALQSDTMPLIVFVSAYGEFAVNAYELNAIDYILKPANLGRLQQTMERVRARLHPARENQEKYKLLSALGKLSGLRLTELEDWLDKDEPLPVLNEQELILKNSDNEQVFVPVSDIDWVDAAGDYMCIHTSQENYIVRITMKKLSSQLNDQLFQRIHKSTIVNVSRIKGIQSLRNNESMLILDDDVKLKVSRNYNLQIRKVIEERALS</sequence>
<keyword evidence="6" id="KW-1185">Reference proteome</keyword>
<dbReference type="Pfam" id="PF04397">
    <property type="entry name" value="LytTR"/>
    <property type="match status" value="1"/>
</dbReference>
<gene>
    <name evidence="5" type="ORF">ACFO4O_07525</name>
</gene>
<evidence type="ECO:0000313" key="5">
    <source>
        <dbReference type="EMBL" id="MFC4699998.1"/>
    </source>
</evidence>
<dbReference type="SMART" id="SM00448">
    <property type="entry name" value="REC"/>
    <property type="match status" value="1"/>
</dbReference>